<evidence type="ECO:0000313" key="18">
    <source>
        <dbReference type="Proteomes" id="UP001157353"/>
    </source>
</evidence>
<dbReference type="InterPro" id="IPR005467">
    <property type="entry name" value="His_kinase_dom"/>
</dbReference>
<dbReference type="Pfam" id="PF02518">
    <property type="entry name" value="HATPase_c"/>
    <property type="match status" value="1"/>
</dbReference>
<evidence type="ECO:0000259" key="15">
    <source>
        <dbReference type="PROSITE" id="PS50109"/>
    </source>
</evidence>
<dbReference type="PRINTS" id="PR00344">
    <property type="entry name" value="BCTRLSENSOR"/>
</dbReference>
<dbReference type="RefSeq" id="WP_284202691.1">
    <property type="nucleotide sequence ID" value="NZ_BSPQ01000001.1"/>
</dbReference>
<dbReference type="PROSITE" id="PS50885">
    <property type="entry name" value="HAMP"/>
    <property type="match status" value="1"/>
</dbReference>
<dbReference type="InterPro" id="IPR003661">
    <property type="entry name" value="HisK_dim/P_dom"/>
</dbReference>
<dbReference type="PROSITE" id="PS50109">
    <property type="entry name" value="HIS_KIN"/>
    <property type="match status" value="1"/>
</dbReference>
<feature type="transmembrane region" description="Helical" evidence="14">
    <location>
        <begin position="166"/>
        <end position="185"/>
    </location>
</feature>
<keyword evidence="10" id="KW-0067">ATP-binding</keyword>
<dbReference type="SMART" id="SM00388">
    <property type="entry name" value="HisKA"/>
    <property type="match status" value="1"/>
</dbReference>
<evidence type="ECO:0000256" key="12">
    <source>
        <dbReference type="ARBA" id="ARBA00023012"/>
    </source>
</evidence>
<evidence type="ECO:0000256" key="7">
    <source>
        <dbReference type="ARBA" id="ARBA00022692"/>
    </source>
</evidence>
<evidence type="ECO:0000259" key="16">
    <source>
        <dbReference type="PROSITE" id="PS50885"/>
    </source>
</evidence>
<dbReference type="Gene3D" id="3.30.565.10">
    <property type="entry name" value="Histidine kinase-like ATPase, C-terminal domain"/>
    <property type="match status" value="1"/>
</dbReference>
<feature type="domain" description="HAMP" evidence="16">
    <location>
        <begin position="185"/>
        <end position="238"/>
    </location>
</feature>
<comment type="caution">
    <text evidence="17">The sequence shown here is derived from an EMBL/GenBank/DDBJ whole genome shotgun (WGS) entry which is preliminary data.</text>
</comment>
<evidence type="ECO:0000256" key="9">
    <source>
        <dbReference type="ARBA" id="ARBA00022777"/>
    </source>
</evidence>
<gene>
    <name evidence="17" type="primary">cpxA</name>
    <name evidence="17" type="ORF">GCM10007916_06460</name>
</gene>
<dbReference type="EC" id="2.7.13.3" evidence="3"/>
<dbReference type="EMBL" id="BSPQ01000001">
    <property type="protein sequence ID" value="GLS89579.1"/>
    <property type="molecule type" value="Genomic_DNA"/>
</dbReference>
<dbReference type="Pfam" id="PF00512">
    <property type="entry name" value="HisKA"/>
    <property type="match status" value="1"/>
</dbReference>
<evidence type="ECO:0000256" key="8">
    <source>
        <dbReference type="ARBA" id="ARBA00022741"/>
    </source>
</evidence>
<evidence type="ECO:0000256" key="11">
    <source>
        <dbReference type="ARBA" id="ARBA00022989"/>
    </source>
</evidence>
<dbReference type="InterPro" id="IPR036097">
    <property type="entry name" value="HisK_dim/P_sf"/>
</dbReference>
<comment type="subcellular location">
    <subcellularLocation>
        <location evidence="2">Cell membrane</location>
        <topology evidence="2">Multi-pass membrane protein</topology>
    </subcellularLocation>
</comment>
<keyword evidence="18" id="KW-1185">Reference proteome</keyword>
<keyword evidence="8" id="KW-0547">Nucleotide-binding</keyword>
<dbReference type="SMART" id="SM00387">
    <property type="entry name" value="HATPase_c"/>
    <property type="match status" value="1"/>
</dbReference>
<keyword evidence="4" id="KW-1003">Cell membrane</keyword>
<dbReference type="InterPro" id="IPR038515">
    <property type="entry name" value="CpxA_peri_sf"/>
</dbReference>
<dbReference type="CDD" id="cd00082">
    <property type="entry name" value="HisKA"/>
    <property type="match status" value="1"/>
</dbReference>
<dbReference type="InterPro" id="IPR003660">
    <property type="entry name" value="HAMP_dom"/>
</dbReference>
<dbReference type="InterPro" id="IPR050398">
    <property type="entry name" value="HssS/ArlS-like"/>
</dbReference>
<keyword evidence="7 14" id="KW-0812">Transmembrane</keyword>
<evidence type="ECO:0000256" key="1">
    <source>
        <dbReference type="ARBA" id="ARBA00000085"/>
    </source>
</evidence>
<feature type="domain" description="Histidine kinase" evidence="15">
    <location>
        <begin position="246"/>
        <end position="453"/>
    </location>
</feature>
<evidence type="ECO:0000256" key="10">
    <source>
        <dbReference type="ARBA" id="ARBA00022840"/>
    </source>
</evidence>
<dbReference type="SUPFAM" id="SSF47384">
    <property type="entry name" value="Homodimeric domain of signal transducing histidine kinase"/>
    <property type="match status" value="1"/>
</dbReference>
<dbReference type="GO" id="GO:0016301">
    <property type="term" value="F:kinase activity"/>
    <property type="evidence" value="ECO:0007669"/>
    <property type="project" value="UniProtKB-KW"/>
</dbReference>
<dbReference type="InterPro" id="IPR004358">
    <property type="entry name" value="Sig_transdc_His_kin-like_C"/>
</dbReference>
<evidence type="ECO:0000256" key="2">
    <source>
        <dbReference type="ARBA" id="ARBA00004651"/>
    </source>
</evidence>
<evidence type="ECO:0000256" key="14">
    <source>
        <dbReference type="SAM" id="Phobius"/>
    </source>
</evidence>
<evidence type="ECO:0000256" key="5">
    <source>
        <dbReference type="ARBA" id="ARBA00022553"/>
    </source>
</evidence>
<dbReference type="SUPFAM" id="SSF158472">
    <property type="entry name" value="HAMP domain-like"/>
    <property type="match status" value="1"/>
</dbReference>
<keyword evidence="6" id="KW-0808">Transferase</keyword>
<dbReference type="Proteomes" id="UP001157353">
    <property type="component" value="Unassembled WGS sequence"/>
</dbReference>
<evidence type="ECO:0000313" key="17">
    <source>
        <dbReference type="EMBL" id="GLS89579.1"/>
    </source>
</evidence>
<reference evidence="18" key="1">
    <citation type="journal article" date="2019" name="Int. J. Syst. Evol. Microbiol.">
        <title>The Global Catalogue of Microorganisms (GCM) 10K type strain sequencing project: providing services to taxonomists for standard genome sequencing and annotation.</title>
        <authorList>
            <consortium name="The Broad Institute Genomics Platform"/>
            <consortium name="The Broad Institute Genome Sequencing Center for Infectious Disease"/>
            <person name="Wu L."/>
            <person name="Ma J."/>
        </authorList>
    </citation>
    <scope>NUCLEOTIDE SEQUENCE [LARGE SCALE GENOMIC DNA]</scope>
    <source>
        <strain evidence="18">NBRC 103166</strain>
    </source>
</reference>
<dbReference type="CDD" id="cd06225">
    <property type="entry name" value="HAMP"/>
    <property type="match status" value="1"/>
</dbReference>
<sequence length="453" mass="51904">MQWKSTNSLFAKIFAAFWLLIALLISALILLPQLDSRQLQPIKTAGSELILYQSSKLTSLLDKNPLLGSRSILRLLANNNDSDQHTEVFLTDTTGHLINATAPRKIRQFMLDSQSPQKPLQKINTYKTYYGPRLLVHNQHEYLIYISTPNQKKSLELVEWLLDNPLLLIFTGILVTMPICAFFAWHLTLPLRQLRIISTKVARGELDIPFPEIKNSDEFTMLAKSMQLMVRSLKNMLNNQQRLLSDISHELRSPLTRLTLAVAITKKHTGDTKELQRIELEAERMEQMIAEMLNLSQIQLHQAKKEDLALDDFLEDLFLDAQFEANEYSKTFSYPTLSKVSINIYPELAYRAIENIIRNAIKYAKQQISVKIHITPHTITLTISNDGPLIPEKELDNIFRPFYRLNESRERETGGAGLGLSIAENAIFKHGGKIWADNLGNQVSMHLQFPRFN</sequence>
<evidence type="ECO:0000256" key="6">
    <source>
        <dbReference type="ARBA" id="ARBA00022679"/>
    </source>
</evidence>
<accession>A0ABQ6DWT3</accession>
<dbReference type="Gene3D" id="3.30.450.210">
    <property type="entry name" value="Two-component sensor protein CpxA, periplasmic domain"/>
    <property type="match status" value="1"/>
</dbReference>
<comment type="catalytic activity">
    <reaction evidence="1">
        <text>ATP + protein L-histidine = ADP + protein N-phospho-L-histidine.</text>
        <dbReference type="EC" id="2.7.13.3"/>
    </reaction>
</comment>
<dbReference type="PANTHER" id="PTHR45528">
    <property type="entry name" value="SENSOR HISTIDINE KINASE CPXA"/>
    <property type="match status" value="1"/>
</dbReference>
<dbReference type="SMART" id="SM00304">
    <property type="entry name" value="HAMP"/>
    <property type="match status" value="1"/>
</dbReference>
<keyword evidence="13 14" id="KW-0472">Membrane</keyword>
<keyword evidence="12" id="KW-0902">Two-component regulatory system</keyword>
<name>A0ABQ6DWT3_9GAMM</name>
<dbReference type="InterPro" id="IPR036890">
    <property type="entry name" value="HATPase_C_sf"/>
</dbReference>
<dbReference type="SUPFAM" id="SSF55874">
    <property type="entry name" value="ATPase domain of HSP90 chaperone/DNA topoisomerase II/histidine kinase"/>
    <property type="match status" value="1"/>
</dbReference>
<evidence type="ECO:0000256" key="3">
    <source>
        <dbReference type="ARBA" id="ARBA00012438"/>
    </source>
</evidence>
<dbReference type="Gene3D" id="1.10.287.130">
    <property type="match status" value="1"/>
</dbReference>
<keyword evidence="5" id="KW-0597">Phosphoprotein</keyword>
<keyword evidence="11 14" id="KW-1133">Transmembrane helix</keyword>
<dbReference type="InterPro" id="IPR003594">
    <property type="entry name" value="HATPase_dom"/>
</dbReference>
<protein>
    <recommendedName>
        <fullName evidence="3">histidine kinase</fullName>
        <ecNumber evidence="3">2.7.13.3</ecNumber>
    </recommendedName>
</protein>
<dbReference type="Pfam" id="PF00672">
    <property type="entry name" value="HAMP"/>
    <property type="match status" value="1"/>
</dbReference>
<organism evidence="17 18">
    <name type="scientific">Psychromonas marina</name>
    <dbReference type="NCBI Taxonomy" id="88364"/>
    <lineage>
        <taxon>Bacteria</taxon>
        <taxon>Pseudomonadati</taxon>
        <taxon>Pseudomonadota</taxon>
        <taxon>Gammaproteobacteria</taxon>
        <taxon>Alteromonadales</taxon>
        <taxon>Psychromonadaceae</taxon>
        <taxon>Psychromonas</taxon>
    </lineage>
</organism>
<dbReference type="Gene3D" id="1.10.8.500">
    <property type="entry name" value="HAMP domain in histidine kinase"/>
    <property type="match status" value="1"/>
</dbReference>
<evidence type="ECO:0000256" key="4">
    <source>
        <dbReference type="ARBA" id="ARBA00022475"/>
    </source>
</evidence>
<dbReference type="PANTHER" id="PTHR45528:SF1">
    <property type="entry name" value="SENSOR HISTIDINE KINASE CPXA"/>
    <property type="match status" value="1"/>
</dbReference>
<keyword evidence="9 17" id="KW-0418">Kinase</keyword>
<feature type="transmembrane region" description="Helical" evidence="14">
    <location>
        <begin position="9"/>
        <end position="31"/>
    </location>
</feature>
<evidence type="ECO:0000256" key="13">
    <source>
        <dbReference type="ARBA" id="ARBA00023136"/>
    </source>
</evidence>
<proteinExistence type="predicted"/>